<comment type="subcellular location">
    <subcellularLocation>
        <location evidence="7">Cytoplasm</location>
    </subcellularLocation>
</comment>
<dbReference type="OrthoDB" id="9809970at2"/>
<accession>A0A2Y8ZRN8</accession>
<dbReference type="InterPro" id="IPR016161">
    <property type="entry name" value="Ald_DH/histidinol_DH"/>
</dbReference>
<evidence type="ECO:0000313" key="9">
    <source>
        <dbReference type="EMBL" id="SSA34555.1"/>
    </source>
</evidence>
<dbReference type="NCBIfam" id="NF001221">
    <property type="entry name" value="PRK00197.1"/>
    <property type="match status" value="1"/>
</dbReference>
<dbReference type="Proteomes" id="UP000250028">
    <property type="component" value="Unassembled WGS sequence"/>
</dbReference>
<name>A0A2Y8ZRN8_9MICO</name>
<gene>
    <name evidence="7" type="primary">proA</name>
    <name evidence="9" type="ORF">SAMN04489750_1879</name>
</gene>
<evidence type="ECO:0000256" key="6">
    <source>
        <dbReference type="ARBA" id="ARBA00049024"/>
    </source>
</evidence>
<dbReference type="GO" id="GO:0050661">
    <property type="term" value="F:NADP binding"/>
    <property type="evidence" value="ECO:0007669"/>
    <property type="project" value="InterPro"/>
</dbReference>
<evidence type="ECO:0000256" key="3">
    <source>
        <dbReference type="ARBA" id="ARBA00022650"/>
    </source>
</evidence>
<evidence type="ECO:0000313" key="10">
    <source>
        <dbReference type="Proteomes" id="UP000250028"/>
    </source>
</evidence>
<dbReference type="Pfam" id="PF00171">
    <property type="entry name" value="Aldedh"/>
    <property type="match status" value="1"/>
</dbReference>
<dbReference type="InterPro" id="IPR000965">
    <property type="entry name" value="GPR_dom"/>
</dbReference>
<comment type="function">
    <text evidence="7">Catalyzes the NADPH-dependent reduction of L-glutamate 5-phosphate into L-glutamate 5-semialdehyde and phosphate. The product spontaneously undergoes cyclization to form 1-pyrroline-5-carboxylate.</text>
</comment>
<evidence type="ECO:0000256" key="4">
    <source>
        <dbReference type="ARBA" id="ARBA00022857"/>
    </source>
</evidence>
<reference evidence="10" key="1">
    <citation type="submission" date="2016-10" db="EMBL/GenBank/DDBJ databases">
        <authorList>
            <person name="Varghese N."/>
            <person name="Submissions S."/>
        </authorList>
    </citation>
    <scope>NUCLEOTIDE SEQUENCE [LARGE SCALE GENOMIC DNA]</scope>
    <source>
        <strain evidence="10">DSM 22951</strain>
    </source>
</reference>
<dbReference type="CDD" id="cd07079">
    <property type="entry name" value="ALDH_F18-19_ProA-GPR"/>
    <property type="match status" value="1"/>
</dbReference>
<dbReference type="PANTHER" id="PTHR11063:SF8">
    <property type="entry name" value="DELTA-1-PYRROLINE-5-CARBOXYLATE SYNTHASE"/>
    <property type="match status" value="1"/>
</dbReference>
<sequence>MTIVTEAPADAQQESVRRVHEVARRAQLAAADLALATRADKDGALAAMAQALVDRTDEIVAANAADLERGRAEGMNDGLQDRLRLTPERIAQIADAVREVIALPDPTGEVLRGSTLPNGLQIRQVRVPMGVVGMIYESRPNVTADAAALGVKSGNAMILRGGSAAAQSNAVIVAALRSALAEHGLPADSVQLLDGGREDVTALITARGLVDLVIPRGGAGLIQTVVLGATVPVIETGIGNVHVYVDSAADLVMAREIVINSKLRRTSVCNAAETLLVHRDVAATFLPTILGDFATRGVRLHLDERAGVVAQDTGVGFDPATEQDWRTEYLDAEIAVGVVDSADAAIDHINAFGSRHTEVIVTENRAAARRFVARVDAAVVAVNASSAFTDGGQFGMGAEIGISTQKLHARGPMALPELTSTKWVLEGDGQIRS</sequence>
<dbReference type="FunFam" id="3.40.309.10:FF:000006">
    <property type="entry name" value="Gamma-glutamyl phosphate reductase"/>
    <property type="match status" value="1"/>
</dbReference>
<evidence type="ECO:0000259" key="8">
    <source>
        <dbReference type="Pfam" id="PF00171"/>
    </source>
</evidence>
<dbReference type="InterPro" id="IPR016163">
    <property type="entry name" value="Ald_DH_C"/>
</dbReference>
<dbReference type="SUPFAM" id="SSF53720">
    <property type="entry name" value="ALDH-like"/>
    <property type="match status" value="1"/>
</dbReference>
<keyword evidence="3 7" id="KW-0641">Proline biosynthesis</keyword>
<evidence type="ECO:0000256" key="5">
    <source>
        <dbReference type="ARBA" id="ARBA00023002"/>
    </source>
</evidence>
<organism evidence="9 10">
    <name type="scientific">Branchiibius hedensis</name>
    <dbReference type="NCBI Taxonomy" id="672460"/>
    <lineage>
        <taxon>Bacteria</taxon>
        <taxon>Bacillati</taxon>
        <taxon>Actinomycetota</taxon>
        <taxon>Actinomycetes</taxon>
        <taxon>Micrococcales</taxon>
        <taxon>Dermacoccaceae</taxon>
        <taxon>Branchiibius</taxon>
    </lineage>
</organism>
<dbReference type="Gene3D" id="3.40.309.10">
    <property type="entry name" value="Aldehyde Dehydrogenase, Chain A, domain 2"/>
    <property type="match status" value="1"/>
</dbReference>
<dbReference type="AlphaFoldDB" id="A0A2Y8ZRN8"/>
<keyword evidence="10" id="KW-1185">Reference proteome</keyword>
<dbReference type="EMBL" id="UESZ01000001">
    <property type="protein sequence ID" value="SSA34555.1"/>
    <property type="molecule type" value="Genomic_DNA"/>
</dbReference>
<dbReference type="Gene3D" id="3.40.605.10">
    <property type="entry name" value="Aldehyde Dehydrogenase, Chain A, domain 1"/>
    <property type="match status" value="1"/>
</dbReference>
<dbReference type="NCBIfam" id="TIGR00407">
    <property type="entry name" value="proA"/>
    <property type="match status" value="1"/>
</dbReference>
<dbReference type="GO" id="GO:0005737">
    <property type="term" value="C:cytoplasm"/>
    <property type="evidence" value="ECO:0007669"/>
    <property type="project" value="UniProtKB-SubCell"/>
</dbReference>
<evidence type="ECO:0000256" key="2">
    <source>
        <dbReference type="ARBA" id="ARBA00022605"/>
    </source>
</evidence>
<protein>
    <recommendedName>
        <fullName evidence="7">Gamma-glutamyl phosphate reductase</fullName>
        <shortName evidence="7">GPR</shortName>
        <ecNumber evidence="7">1.2.1.41</ecNumber>
    </recommendedName>
    <alternativeName>
        <fullName evidence="7">Glutamate-5-semialdehyde dehydrogenase</fullName>
    </alternativeName>
    <alternativeName>
        <fullName evidence="7">Glutamyl-gamma-semialdehyde dehydrogenase</fullName>
        <shortName evidence="7">GSA dehydrogenase</shortName>
    </alternativeName>
</protein>
<dbReference type="InterPro" id="IPR020593">
    <property type="entry name" value="G-glutamylP_reductase_CS"/>
</dbReference>
<dbReference type="UniPathway" id="UPA00098">
    <property type="reaction ID" value="UER00360"/>
</dbReference>
<dbReference type="EC" id="1.2.1.41" evidence="7"/>
<keyword evidence="2 7" id="KW-0028">Amino-acid biosynthesis</keyword>
<feature type="domain" description="Aldehyde dehydrogenase" evidence="8">
    <location>
        <begin position="9"/>
        <end position="293"/>
    </location>
</feature>
<keyword evidence="7" id="KW-0963">Cytoplasm</keyword>
<dbReference type="InterPro" id="IPR012134">
    <property type="entry name" value="Glu-5-SA_DH"/>
</dbReference>
<comment type="pathway">
    <text evidence="1 7">Amino-acid biosynthesis; L-proline biosynthesis; L-glutamate 5-semialdehyde from L-glutamate: step 2/2.</text>
</comment>
<dbReference type="PANTHER" id="PTHR11063">
    <property type="entry name" value="GLUTAMATE SEMIALDEHYDE DEHYDROGENASE"/>
    <property type="match status" value="1"/>
</dbReference>
<dbReference type="GO" id="GO:0004350">
    <property type="term" value="F:glutamate-5-semialdehyde dehydrogenase activity"/>
    <property type="evidence" value="ECO:0007669"/>
    <property type="project" value="UniProtKB-UniRule"/>
</dbReference>
<dbReference type="InterPro" id="IPR016162">
    <property type="entry name" value="Ald_DH_N"/>
</dbReference>
<evidence type="ECO:0000256" key="7">
    <source>
        <dbReference type="HAMAP-Rule" id="MF_00412"/>
    </source>
</evidence>
<dbReference type="InterPro" id="IPR015590">
    <property type="entry name" value="Aldehyde_DH_dom"/>
</dbReference>
<dbReference type="PIRSF" id="PIRSF000151">
    <property type="entry name" value="GPR"/>
    <property type="match status" value="1"/>
</dbReference>
<proteinExistence type="inferred from homology"/>
<comment type="catalytic activity">
    <reaction evidence="6 7">
        <text>L-glutamate 5-semialdehyde + phosphate + NADP(+) = L-glutamyl 5-phosphate + NADPH + H(+)</text>
        <dbReference type="Rhea" id="RHEA:19541"/>
        <dbReference type="ChEBI" id="CHEBI:15378"/>
        <dbReference type="ChEBI" id="CHEBI:43474"/>
        <dbReference type="ChEBI" id="CHEBI:57783"/>
        <dbReference type="ChEBI" id="CHEBI:58066"/>
        <dbReference type="ChEBI" id="CHEBI:58274"/>
        <dbReference type="ChEBI" id="CHEBI:58349"/>
        <dbReference type="EC" id="1.2.1.41"/>
    </reaction>
</comment>
<comment type="similarity">
    <text evidence="7">Belongs to the gamma-glutamyl phosphate reductase family.</text>
</comment>
<dbReference type="PROSITE" id="PS01223">
    <property type="entry name" value="PROA"/>
    <property type="match status" value="1"/>
</dbReference>
<dbReference type="HAMAP" id="MF_00412">
    <property type="entry name" value="ProA"/>
    <property type="match status" value="1"/>
</dbReference>
<dbReference type="GO" id="GO:0055129">
    <property type="term" value="P:L-proline biosynthetic process"/>
    <property type="evidence" value="ECO:0007669"/>
    <property type="project" value="UniProtKB-UniRule"/>
</dbReference>
<keyword evidence="5 7" id="KW-0560">Oxidoreductase</keyword>
<evidence type="ECO:0000256" key="1">
    <source>
        <dbReference type="ARBA" id="ARBA00004985"/>
    </source>
</evidence>
<keyword evidence="4 7" id="KW-0521">NADP</keyword>
<dbReference type="RefSeq" id="WP_109685237.1">
    <property type="nucleotide sequence ID" value="NZ_QGDN01000001.1"/>
</dbReference>